<dbReference type="EC" id="4.4.1.13" evidence="2"/>
<dbReference type="InterPro" id="IPR027619">
    <property type="entry name" value="C-S_lyase_PatB-like"/>
</dbReference>
<accession>A0AB37ZEY2</accession>
<sequence length="428" mass="48413">MQLGFDAFGHNRQVQIPHHIRGLILMRHNFDILLPRDGTNALAVDGYGKYLFSPGSEPLTLDRPPEDIIQMWVADMQFAAPQAALDAMADRLRHPIFGYTMNLDDQLYDAFCDWCERRYGWSFPREQMVVSLGVIPALFALVHYLCGPDDKVLTLSPSYGYFKHATVKSGRTIVTSPLVEQNGRYELDFVDFEKKASDPAVKVFFLCHPHNPTGRLWTDAELVRMTEICLANDVKIISDEIHCDLLRQGCKHTPLAKLFPESRDIITCMAVSKTFNLAGMMIASIIIPDPALRALWNDLHYPFINPISLAAAIGAYRDGEAWLEDLCTYLDGNFVLLADYIREHLPEARLVVPEATYLAWLDVRAYFPGSVNLTRFFLERSGVIVEGGEMFVDNGEGYVRLNLACPRPVLQDALDRMRTAIQGIQRDI</sequence>
<evidence type="ECO:0000259" key="6">
    <source>
        <dbReference type="Pfam" id="PF00155"/>
    </source>
</evidence>
<comment type="cofactor">
    <cofactor evidence="1">
        <name>pyridoxal 5'-phosphate</name>
        <dbReference type="ChEBI" id="CHEBI:597326"/>
    </cofactor>
</comment>
<proteinExistence type="inferred from homology"/>
<keyword evidence="4" id="KW-0456">Lyase</keyword>
<dbReference type="InterPro" id="IPR015421">
    <property type="entry name" value="PyrdxlP-dep_Trfase_major"/>
</dbReference>
<keyword evidence="3" id="KW-0663">Pyridoxal phosphate</keyword>
<evidence type="ECO:0000313" key="7">
    <source>
        <dbReference type="EMBL" id="SCW86515.1"/>
    </source>
</evidence>
<dbReference type="PANTHER" id="PTHR43525:SF1">
    <property type="entry name" value="PROTEIN MALY"/>
    <property type="match status" value="1"/>
</dbReference>
<dbReference type="InterPro" id="IPR015424">
    <property type="entry name" value="PyrdxlP-dep_Trfase"/>
</dbReference>
<dbReference type="RefSeq" id="WP_208597445.1">
    <property type="nucleotide sequence ID" value="NZ_FMTL01000006.1"/>
</dbReference>
<evidence type="ECO:0000256" key="4">
    <source>
        <dbReference type="ARBA" id="ARBA00023239"/>
    </source>
</evidence>
<dbReference type="InterPro" id="IPR015422">
    <property type="entry name" value="PyrdxlP-dep_Trfase_small"/>
</dbReference>
<comment type="caution">
    <text evidence="7">The sequence shown here is derived from an EMBL/GenBank/DDBJ whole genome shotgun (WGS) entry which is preliminary data.</text>
</comment>
<dbReference type="SUPFAM" id="SSF53383">
    <property type="entry name" value="PLP-dependent transferases"/>
    <property type="match status" value="1"/>
</dbReference>
<evidence type="ECO:0000256" key="5">
    <source>
        <dbReference type="ARBA" id="ARBA00037974"/>
    </source>
</evidence>
<feature type="domain" description="Aminotransferase class I/classII large" evidence="6">
    <location>
        <begin position="68"/>
        <end position="416"/>
    </location>
</feature>
<evidence type="ECO:0000313" key="8">
    <source>
        <dbReference type="Proteomes" id="UP000242418"/>
    </source>
</evidence>
<keyword evidence="8" id="KW-1185">Reference proteome</keyword>
<dbReference type="GO" id="GO:0047804">
    <property type="term" value="F:cysteine-S-conjugate beta-lyase activity"/>
    <property type="evidence" value="ECO:0007669"/>
    <property type="project" value="UniProtKB-EC"/>
</dbReference>
<dbReference type="InterPro" id="IPR051798">
    <property type="entry name" value="Class-II_PLP-Dep_Aminotrans"/>
</dbReference>
<dbReference type="Proteomes" id="UP000242418">
    <property type="component" value="Unassembled WGS sequence"/>
</dbReference>
<dbReference type="PANTHER" id="PTHR43525">
    <property type="entry name" value="PROTEIN MALY"/>
    <property type="match status" value="1"/>
</dbReference>
<organism evidence="7 8">
    <name type="scientific">Pseudomonas peli</name>
    <dbReference type="NCBI Taxonomy" id="592361"/>
    <lineage>
        <taxon>Bacteria</taxon>
        <taxon>Pseudomonadati</taxon>
        <taxon>Pseudomonadota</taxon>
        <taxon>Gammaproteobacteria</taxon>
        <taxon>Pseudomonadales</taxon>
        <taxon>Pseudomonadaceae</taxon>
        <taxon>Pseudomonas</taxon>
    </lineage>
</organism>
<reference evidence="7 8" key="1">
    <citation type="submission" date="2016-10" db="EMBL/GenBank/DDBJ databases">
        <authorList>
            <person name="Varghese N."/>
            <person name="Submissions S."/>
        </authorList>
    </citation>
    <scope>NUCLEOTIDE SEQUENCE [LARGE SCALE GENOMIC DNA]</scope>
    <source>
        <strain evidence="7 8">DSM 17833</strain>
    </source>
</reference>
<dbReference type="GO" id="GO:0030170">
    <property type="term" value="F:pyridoxal phosphate binding"/>
    <property type="evidence" value="ECO:0007669"/>
    <property type="project" value="InterPro"/>
</dbReference>
<evidence type="ECO:0000256" key="1">
    <source>
        <dbReference type="ARBA" id="ARBA00001933"/>
    </source>
</evidence>
<evidence type="ECO:0000256" key="2">
    <source>
        <dbReference type="ARBA" id="ARBA00012224"/>
    </source>
</evidence>
<dbReference type="EMBL" id="FMTL01000006">
    <property type="protein sequence ID" value="SCW86515.1"/>
    <property type="molecule type" value="Genomic_DNA"/>
</dbReference>
<dbReference type="AlphaFoldDB" id="A0AB37ZEY2"/>
<dbReference type="Gene3D" id="3.40.640.10">
    <property type="entry name" value="Type I PLP-dependent aspartate aminotransferase-like (Major domain)"/>
    <property type="match status" value="1"/>
</dbReference>
<dbReference type="Gene3D" id="3.90.1150.10">
    <property type="entry name" value="Aspartate Aminotransferase, domain 1"/>
    <property type="match status" value="1"/>
</dbReference>
<evidence type="ECO:0000256" key="3">
    <source>
        <dbReference type="ARBA" id="ARBA00022898"/>
    </source>
</evidence>
<dbReference type="Pfam" id="PF00155">
    <property type="entry name" value="Aminotran_1_2"/>
    <property type="match status" value="1"/>
</dbReference>
<gene>
    <name evidence="7" type="ORF">SAMN05216370_4123</name>
</gene>
<dbReference type="CDD" id="cd00609">
    <property type="entry name" value="AAT_like"/>
    <property type="match status" value="1"/>
</dbReference>
<protein>
    <recommendedName>
        <fullName evidence="2">cysteine-S-conjugate beta-lyase</fullName>
        <ecNumber evidence="2">4.4.1.13</ecNumber>
    </recommendedName>
</protein>
<name>A0AB37ZEY2_9PSED</name>
<dbReference type="NCBIfam" id="TIGR04350">
    <property type="entry name" value="C_S_lyase_PatB"/>
    <property type="match status" value="1"/>
</dbReference>
<dbReference type="InterPro" id="IPR004839">
    <property type="entry name" value="Aminotransferase_I/II_large"/>
</dbReference>
<comment type="similarity">
    <text evidence="5">Belongs to the class-II pyridoxal-phosphate-dependent aminotransferase family. MalY/PatB cystathionine beta-lyase subfamily.</text>
</comment>